<sequence>MNSAEILKSLMSKGRMVFAGLPIGVVALGLIVPATADAADVETLKPGILVVTVQPYMPYTALKDDKLVGLDSDILAAVAEKLGLKLEVNVTDFPGMLASVQNQRADITIGGIAWSEARQKVGLFTDPPYYSPPAMAVGGEKTFSDVKSLEGKNLGTVTGYVWAKSIAQVPNATPRTFPGADSVFQDLATGRLDVGFLDPLLISYQQQQRPDMKVRIEYMTPLTKEEIAAHPDYKYFQSYMTGFYLPKQAPKLEKAISAQIDAMYKDGSLAALITKWGGDPKQFLVPSPEMAAARRGIDRPADWTPPSVAK</sequence>
<reference evidence="4 5" key="1">
    <citation type="submission" date="2019-12" db="EMBL/GenBank/DDBJ databases">
        <title>Whole-genome sequencing of Allorhizobium vitis.</title>
        <authorList>
            <person name="Gan H.M."/>
            <person name="Szegedi E."/>
            <person name="Burr T."/>
            <person name="Savka M.A."/>
        </authorList>
    </citation>
    <scope>NUCLEOTIDE SEQUENCE [LARGE SCALE GENOMIC DNA]</scope>
    <source>
        <strain evidence="4 5">CG415</strain>
    </source>
</reference>
<dbReference type="CDD" id="cd13530">
    <property type="entry name" value="PBP2_peptides_like"/>
    <property type="match status" value="1"/>
</dbReference>
<comment type="subcellular location">
    <subcellularLocation>
        <location evidence="1">Periplasm</location>
    </subcellularLocation>
</comment>
<keyword evidence="2" id="KW-0732">Signal</keyword>
<dbReference type="AlphaFoldDB" id="A0A7K1RFA3"/>
<organism evidence="4 5">
    <name type="scientific">Agrobacterium vitis</name>
    <name type="common">Rhizobium vitis</name>
    <dbReference type="NCBI Taxonomy" id="373"/>
    <lineage>
        <taxon>Bacteria</taxon>
        <taxon>Pseudomonadati</taxon>
        <taxon>Pseudomonadota</taxon>
        <taxon>Alphaproteobacteria</taxon>
        <taxon>Hyphomicrobiales</taxon>
        <taxon>Rhizobiaceae</taxon>
        <taxon>Rhizobium/Agrobacterium group</taxon>
        <taxon>Agrobacterium</taxon>
    </lineage>
</organism>
<evidence type="ECO:0000259" key="3">
    <source>
        <dbReference type="SMART" id="SM00062"/>
    </source>
</evidence>
<gene>
    <name evidence="4" type="ORF">GOZ88_11260</name>
</gene>
<accession>A0A7K1RFA3</accession>
<dbReference type="Proteomes" id="UP000440716">
    <property type="component" value="Unassembled WGS sequence"/>
</dbReference>
<dbReference type="SUPFAM" id="SSF53850">
    <property type="entry name" value="Periplasmic binding protein-like II"/>
    <property type="match status" value="1"/>
</dbReference>
<dbReference type="InterPro" id="IPR001638">
    <property type="entry name" value="Solute-binding_3/MltF_N"/>
</dbReference>
<protein>
    <submittedName>
        <fullName evidence="4">Transporter substrate-binding domain-containing protein</fullName>
    </submittedName>
</protein>
<proteinExistence type="predicted"/>
<dbReference type="GO" id="GO:0042597">
    <property type="term" value="C:periplasmic space"/>
    <property type="evidence" value="ECO:0007669"/>
    <property type="project" value="UniProtKB-SubCell"/>
</dbReference>
<evidence type="ECO:0000256" key="1">
    <source>
        <dbReference type="ARBA" id="ARBA00004418"/>
    </source>
</evidence>
<dbReference type="Gene3D" id="3.40.190.10">
    <property type="entry name" value="Periplasmic binding protein-like II"/>
    <property type="match status" value="2"/>
</dbReference>
<evidence type="ECO:0000313" key="4">
    <source>
        <dbReference type="EMBL" id="MVA56690.1"/>
    </source>
</evidence>
<dbReference type="EMBL" id="WPHU01000004">
    <property type="protein sequence ID" value="MVA56690.1"/>
    <property type="molecule type" value="Genomic_DNA"/>
</dbReference>
<feature type="domain" description="Solute-binding protein family 3/N-terminal" evidence="3">
    <location>
        <begin position="48"/>
        <end position="280"/>
    </location>
</feature>
<dbReference type="Pfam" id="PF00497">
    <property type="entry name" value="SBP_bac_3"/>
    <property type="match status" value="1"/>
</dbReference>
<dbReference type="SMART" id="SM00062">
    <property type="entry name" value="PBPb"/>
    <property type="match status" value="1"/>
</dbReference>
<comment type="caution">
    <text evidence="4">The sequence shown here is derived from an EMBL/GenBank/DDBJ whole genome shotgun (WGS) entry which is preliminary data.</text>
</comment>
<dbReference type="PANTHER" id="PTHR35936">
    <property type="entry name" value="MEMBRANE-BOUND LYTIC MUREIN TRANSGLYCOSYLASE F"/>
    <property type="match status" value="1"/>
</dbReference>
<name>A0A7K1RFA3_AGRVI</name>
<evidence type="ECO:0000313" key="5">
    <source>
        <dbReference type="Proteomes" id="UP000440716"/>
    </source>
</evidence>
<evidence type="ECO:0000256" key="2">
    <source>
        <dbReference type="ARBA" id="ARBA00022729"/>
    </source>
</evidence>